<organism evidence="3">
    <name type="scientific">bioreactor metagenome</name>
    <dbReference type="NCBI Taxonomy" id="1076179"/>
    <lineage>
        <taxon>unclassified sequences</taxon>
        <taxon>metagenomes</taxon>
        <taxon>ecological metagenomes</taxon>
    </lineage>
</organism>
<gene>
    <name evidence="3" type="primary">xerC_81</name>
    <name evidence="3" type="ORF">SDC9_58963</name>
</gene>
<name>A0A644X960_9ZZZZ</name>
<dbReference type="InterPro" id="IPR011010">
    <property type="entry name" value="DNA_brk_join_enz"/>
</dbReference>
<evidence type="ECO:0000256" key="1">
    <source>
        <dbReference type="ARBA" id="ARBA00023172"/>
    </source>
</evidence>
<dbReference type="Pfam" id="PF00589">
    <property type="entry name" value="Phage_integrase"/>
    <property type="match status" value="1"/>
</dbReference>
<dbReference type="InterPro" id="IPR002104">
    <property type="entry name" value="Integrase_catalytic"/>
</dbReference>
<evidence type="ECO:0000313" key="3">
    <source>
        <dbReference type="EMBL" id="MPM12609.1"/>
    </source>
</evidence>
<feature type="domain" description="Tyr recombinase" evidence="2">
    <location>
        <begin position="2"/>
        <end position="183"/>
    </location>
</feature>
<dbReference type="Gene3D" id="1.10.443.10">
    <property type="entry name" value="Intergrase catalytic core"/>
    <property type="match status" value="1"/>
</dbReference>
<dbReference type="PANTHER" id="PTHR30349">
    <property type="entry name" value="PHAGE INTEGRASE-RELATED"/>
    <property type="match status" value="1"/>
</dbReference>
<reference evidence="3" key="1">
    <citation type="submission" date="2019-08" db="EMBL/GenBank/DDBJ databases">
        <authorList>
            <person name="Kucharzyk K."/>
            <person name="Murdoch R.W."/>
            <person name="Higgins S."/>
            <person name="Loffler F."/>
        </authorList>
    </citation>
    <scope>NUCLEOTIDE SEQUENCE</scope>
</reference>
<dbReference type="PANTHER" id="PTHR30349:SF82">
    <property type="entry name" value="INTEGRASE_RECOMBINASE YOEC-RELATED"/>
    <property type="match status" value="1"/>
</dbReference>
<dbReference type="PROSITE" id="PS51898">
    <property type="entry name" value="TYR_RECOMBINASE"/>
    <property type="match status" value="1"/>
</dbReference>
<keyword evidence="1" id="KW-0233">DNA recombination</keyword>
<dbReference type="SUPFAM" id="SSF56349">
    <property type="entry name" value="DNA breaking-rejoining enzymes"/>
    <property type="match status" value="1"/>
</dbReference>
<proteinExistence type="predicted"/>
<dbReference type="AlphaFoldDB" id="A0A644X960"/>
<protein>
    <submittedName>
        <fullName evidence="3">Tyrosine recombinase XerC</fullName>
    </submittedName>
</protein>
<sequence length="186" mass="21674">MKVQPITDLKDIKRIKRLLSSNPRNMLLFIMGINAGLRVQDILALRVSDVETAVVGDRITVMEKKTKKENVLIINQEIFDAVQRYLTFHKQRVPREYLFKSRKGWNYPLSTYAVTHLVQGWCDEIKLAGNYGAHSLRKTWCYQQRKLYGVSWELLAKRMNHSNPAVTRRYLGIQAEEVEEVLLNAI</sequence>
<dbReference type="EMBL" id="VSSQ01001997">
    <property type="protein sequence ID" value="MPM12609.1"/>
    <property type="molecule type" value="Genomic_DNA"/>
</dbReference>
<dbReference type="GO" id="GO:0006310">
    <property type="term" value="P:DNA recombination"/>
    <property type="evidence" value="ECO:0007669"/>
    <property type="project" value="UniProtKB-KW"/>
</dbReference>
<dbReference type="GO" id="GO:0003677">
    <property type="term" value="F:DNA binding"/>
    <property type="evidence" value="ECO:0007669"/>
    <property type="project" value="InterPro"/>
</dbReference>
<dbReference type="InterPro" id="IPR050090">
    <property type="entry name" value="Tyrosine_recombinase_XerCD"/>
</dbReference>
<comment type="caution">
    <text evidence="3">The sequence shown here is derived from an EMBL/GenBank/DDBJ whole genome shotgun (WGS) entry which is preliminary data.</text>
</comment>
<accession>A0A644X960</accession>
<evidence type="ECO:0000259" key="2">
    <source>
        <dbReference type="PROSITE" id="PS51898"/>
    </source>
</evidence>
<dbReference type="InterPro" id="IPR013762">
    <property type="entry name" value="Integrase-like_cat_sf"/>
</dbReference>
<dbReference type="GO" id="GO:0015074">
    <property type="term" value="P:DNA integration"/>
    <property type="evidence" value="ECO:0007669"/>
    <property type="project" value="InterPro"/>
</dbReference>